<reference evidence="4 5" key="1">
    <citation type="journal article" date="2018" name="J. Invertebr. Pathol.">
        <title>New genotyping method for the causative agent of crayfish plague (Aphanomyces astaci) based on whole genome data.</title>
        <authorList>
            <person name="Minardi D."/>
            <person name="Studholme D.J."/>
            <person name="van der Giezen M."/>
            <person name="Pretto T."/>
            <person name="Oidtmann B."/>
        </authorList>
    </citation>
    <scope>NUCLEOTIDE SEQUENCE [LARGE SCALE GENOMIC DNA]</scope>
    <source>
        <strain evidence="4 5">KB13</strain>
    </source>
</reference>
<accession>A0A9X8DJB0</accession>
<dbReference type="SUPFAM" id="SSF56801">
    <property type="entry name" value="Acetyl-CoA synthetase-like"/>
    <property type="match status" value="1"/>
</dbReference>
<organism evidence="4 5">
    <name type="scientific">Aphanomyces astaci</name>
    <name type="common">Crayfish plague agent</name>
    <dbReference type="NCBI Taxonomy" id="112090"/>
    <lineage>
        <taxon>Eukaryota</taxon>
        <taxon>Sar</taxon>
        <taxon>Stramenopiles</taxon>
        <taxon>Oomycota</taxon>
        <taxon>Saprolegniomycetes</taxon>
        <taxon>Saprolegniales</taxon>
        <taxon>Verrucalvaceae</taxon>
        <taxon>Aphanomyces</taxon>
    </lineage>
</organism>
<comment type="caution">
    <text evidence="4">The sequence shown here is derived from an EMBL/GenBank/DDBJ whole genome shotgun (WGS) entry which is preliminary data.</text>
</comment>
<name>A0A9X8DJB0_APHAT</name>
<feature type="region of interest" description="Disordered" evidence="2">
    <location>
        <begin position="124"/>
        <end position="158"/>
    </location>
</feature>
<comment type="similarity">
    <text evidence="1">Belongs to the ATP-dependent AMP-binding enzyme family.</text>
</comment>
<dbReference type="PANTHER" id="PTHR43201">
    <property type="entry name" value="ACYL-COA SYNTHETASE"/>
    <property type="match status" value="1"/>
</dbReference>
<sequence length="360" mass="39368">MGIKIKNATDHSTIAIIMSYLPAPTPSLFYRRVLVLPPGTRDDSPTWQCPGVIYAFEPPKHVNAEQVAAKLRRAMARFNVVRAGLCFAGGQLMDFLDMFGGIFDAVLELIVETVVDMLTASLEDSGPTDDESWDNKIKDAFSHGDDAGDDDGDEKERKDKTKMVRSMFLLGFGGMGLRRQHSLERRSKDNYALSIRGDGIAFFTNGVLRHPGLDAHAARTTARTLLREALTLSRQLPSTPGVVAFAAHRDLAYVRNQWAIWLGNHIAVPISTSSALPERVHVLTDSGASHVIAHAKMDTSSLPVPTLHPSSLVPSTDDDLTSHLLNHEAFSNEVAMLLYTSSTTGPPKACWQPTPVCARK</sequence>
<evidence type="ECO:0000313" key="4">
    <source>
        <dbReference type="EMBL" id="RLN89581.1"/>
    </source>
</evidence>
<dbReference type="Proteomes" id="UP000275652">
    <property type="component" value="Unassembled WGS sequence"/>
</dbReference>
<dbReference type="InterPro" id="IPR042099">
    <property type="entry name" value="ANL_N_sf"/>
</dbReference>
<protein>
    <recommendedName>
        <fullName evidence="3">AMP-dependent synthetase/ligase domain-containing protein</fullName>
    </recommendedName>
</protein>
<evidence type="ECO:0000259" key="3">
    <source>
        <dbReference type="Pfam" id="PF00501"/>
    </source>
</evidence>
<dbReference type="Pfam" id="PF00501">
    <property type="entry name" value="AMP-binding"/>
    <property type="match status" value="1"/>
</dbReference>
<dbReference type="GO" id="GO:0006631">
    <property type="term" value="P:fatty acid metabolic process"/>
    <property type="evidence" value="ECO:0007669"/>
    <property type="project" value="TreeGrafter"/>
</dbReference>
<evidence type="ECO:0000256" key="1">
    <source>
        <dbReference type="ARBA" id="ARBA00006432"/>
    </source>
</evidence>
<dbReference type="GO" id="GO:0031956">
    <property type="term" value="F:medium-chain fatty acid-CoA ligase activity"/>
    <property type="evidence" value="ECO:0007669"/>
    <property type="project" value="TreeGrafter"/>
</dbReference>
<feature type="compositionally biased region" description="Basic and acidic residues" evidence="2">
    <location>
        <begin position="133"/>
        <end position="146"/>
    </location>
</feature>
<dbReference type="EMBL" id="QUTI01061934">
    <property type="protein sequence ID" value="RLN89581.1"/>
    <property type="molecule type" value="Genomic_DNA"/>
</dbReference>
<dbReference type="Gene3D" id="3.40.50.12780">
    <property type="entry name" value="N-terminal domain of ligase-like"/>
    <property type="match status" value="1"/>
</dbReference>
<feature type="domain" description="AMP-dependent synthetase/ligase" evidence="3">
    <location>
        <begin position="219"/>
        <end position="350"/>
    </location>
</feature>
<dbReference type="AlphaFoldDB" id="A0A9X8DJB0"/>
<dbReference type="InterPro" id="IPR000873">
    <property type="entry name" value="AMP-dep_synth/lig_dom"/>
</dbReference>
<proteinExistence type="inferred from homology"/>
<dbReference type="PANTHER" id="PTHR43201:SF8">
    <property type="entry name" value="ACYL-COA SYNTHETASE FAMILY MEMBER 3"/>
    <property type="match status" value="1"/>
</dbReference>
<evidence type="ECO:0000256" key="2">
    <source>
        <dbReference type="SAM" id="MobiDB-lite"/>
    </source>
</evidence>
<evidence type="ECO:0000313" key="5">
    <source>
        <dbReference type="Proteomes" id="UP000275652"/>
    </source>
</evidence>
<gene>
    <name evidence="4" type="ORF">DYB28_001351</name>
</gene>